<dbReference type="InterPro" id="IPR012000">
    <property type="entry name" value="Thiamin_PyroP_enz_cen_dom"/>
</dbReference>
<dbReference type="GeneID" id="71987031"/>
<keyword evidence="8" id="KW-1185">Reference proteome</keyword>
<evidence type="ECO:0000313" key="8">
    <source>
        <dbReference type="Proteomes" id="UP000756132"/>
    </source>
</evidence>
<feature type="domain" description="Thiamine pyrophosphate enzyme N-terminal TPP-binding" evidence="6">
    <location>
        <begin position="9"/>
        <end position="118"/>
    </location>
</feature>
<evidence type="ECO:0000256" key="2">
    <source>
        <dbReference type="ARBA" id="ARBA00023052"/>
    </source>
</evidence>
<evidence type="ECO:0000259" key="4">
    <source>
        <dbReference type="Pfam" id="PF00205"/>
    </source>
</evidence>
<dbReference type="CDD" id="cd07035">
    <property type="entry name" value="TPP_PYR_POX_like"/>
    <property type="match status" value="1"/>
</dbReference>
<dbReference type="InterPro" id="IPR012001">
    <property type="entry name" value="Thiamin_PyroP_enz_TPP-bd_dom"/>
</dbReference>
<dbReference type="OrthoDB" id="2867507at2759"/>
<dbReference type="Pfam" id="PF02776">
    <property type="entry name" value="TPP_enzyme_N"/>
    <property type="match status" value="1"/>
</dbReference>
<feature type="domain" description="Thiamine pyrophosphate enzyme TPP-binding" evidence="5">
    <location>
        <begin position="429"/>
        <end position="602"/>
    </location>
</feature>
<gene>
    <name evidence="7" type="ORF">CLAFUR5_07153</name>
</gene>
<dbReference type="PANTHER" id="PTHR18968">
    <property type="entry name" value="THIAMINE PYROPHOSPHATE ENZYMES"/>
    <property type="match status" value="1"/>
</dbReference>
<organism evidence="7 8">
    <name type="scientific">Passalora fulva</name>
    <name type="common">Tomato leaf mold</name>
    <name type="synonym">Cladosporium fulvum</name>
    <dbReference type="NCBI Taxonomy" id="5499"/>
    <lineage>
        <taxon>Eukaryota</taxon>
        <taxon>Fungi</taxon>
        <taxon>Dikarya</taxon>
        <taxon>Ascomycota</taxon>
        <taxon>Pezizomycotina</taxon>
        <taxon>Dothideomycetes</taxon>
        <taxon>Dothideomycetidae</taxon>
        <taxon>Mycosphaerellales</taxon>
        <taxon>Mycosphaerellaceae</taxon>
        <taxon>Fulvia</taxon>
    </lineage>
</organism>
<dbReference type="Pfam" id="PF00205">
    <property type="entry name" value="TPP_enzyme_M"/>
    <property type="match status" value="1"/>
</dbReference>
<proteinExistence type="inferred from homology"/>
<evidence type="ECO:0000256" key="3">
    <source>
        <dbReference type="RuleBase" id="RU362132"/>
    </source>
</evidence>
<evidence type="ECO:0000259" key="6">
    <source>
        <dbReference type="Pfam" id="PF02776"/>
    </source>
</evidence>
<dbReference type="GO" id="GO:0005739">
    <property type="term" value="C:mitochondrion"/>
    <property type="evidence" value="ECO:0007669"/>
    <property type="project" value="TreeGrafter"/>
</dbReference>
<dbReference type="InterPro" id="IPR029035">
    <property type="entry name" value="DHS-like_NAD/FAD-binding_dom"/>
</dbReference>
<dbReference type="InterPro" id="IPR029061">
    <property type="entry name" value="THDP-binding"/>
</dbReference>
<dbReference type="EMBL" id="CP090168">
    <property type="protein sequence ID" value="UJO19233.1"/>
    <property type="molecule type" value="Genomic_DNA"/>
</dbReference>
<evidence type="ECO:0000259" key="5">
    <source>
        <dbReference type="Pfam" id="PF02775"/>
    </source>
</evidence>
<dbReference type="InterPro" id="IPR045229">
    <property type="entry name" value="TPP_enz"/>
</dbReference>
<feature type="domain" description="Thiamine pyrophosphate enzyme central" evidence="4">
    <location>
        <begin position="219"/>
        <end position="323"/>
    </location>
</feature>
<dbReference type="Gene3D" id="3.40.50.970">
    <property type="match status" value="2"/>
</dbReference>
<evidence type="ECO:0000313" key="7">
    <source>
        <dbReference type="EMBL" id="UJO19233.1"/>
    </source>
</evidence>
<comment type="similarity">
    <text evidence="1 3">Belongs to the TPP enzyme family.</text>
</comment>
<dbReference type="AlphaFoldDB" id="A0A9Q8PB35"/>
<dbReference type="KEGG" id="ffu:CLAFUR5_07153"/>
<reference evidence="7" key="1">
    <citation type="submission" date="2021-12" db="EMBL/GenBank/DDBJ databases">
        <authorList>
            <person name="Zaccaron A."/>
            <person name="Stergiopoulos I."/>
        </authorList>
    </citation>
    <scope>NUCLEOTIDE SEQUENCE</scope>
    <source>
        <strain evidence="7">Race5_Kim</strain>
    </source>
</reference>
<dbReference type="PANTHER" id="PTHR18968:SF164">
    <property type="entry name" value="PYRUVATE DECARBOXYLASE"/>
    <property type="match status" value="1"/>
</dbReference>
<dbReference type="OMA" id="VPWIPRR"/>
<dbReference type="Pfam" id="PF02775">
    <property type="entry name" value="TPP_enzyme_C"/>
    <property type="match status" value="1"/>
</dbReference>
<accession>A0A9Q8PB35</accession>
<dbReference type="InterPro" id="IPR011766">
    <property type="entry name" value="TPP_enzyme_TPP-bd"/>
</dbReference>
<dbReference type="GO" id="GO:0050660">
    <property type="term" value="F:flavin adenine dinucleotide binding"/>
    <property type="evidence" value="ECO:0007669"/>
    <property type="project" value="TreeGrafter"/>
</dbReference>
<dbReference type="RefSeq" id="XP_047763599.1">
    <property type="nucleotide sequence ID" value="XM_047906301.1"/>
</dbReference>
<sequence length="607" mass="66071">MTTAGHQYTVAALFLQVLAESGVDYLFTVLGSDHASIIEAYQQRQHEGKAWPKMLHFQHEFVAISAADGYARTTGKPQCVIVHVDVGTAALGQGLHNASSGRAPMLIFAGLAPFTLGGELPASRSEHVQWYQDVPNQASIVAPYARYVNEIKTEEHVRLMVKRALCMASTGSPGPAYLTAAREVLAAPARDDLLQSGAMTAQVPTCKLTGLPQDAVRTIGEALLLAERPLVITGYLGRNHAAVRHLVRLADLVGGLQVIDSELREMLFPARHSAWTSRTHGSAAAISEADVILVLDCDVPWIPVKAKPSTTARIFHIDIDPRKEKMQLFDISAEATFQAECEVALQQLYEWIRGHDSWHERSFLLNHRRQNLVEKHAEGIRALNARAAPRGDGTISIDHLSACLRRILPESTTYVHDAVTNTIPLCEQLRLDRPGSGLSKGGSGLGWAGGAAIGVKLALDKYDINDRPHLKERGTECDEESSSSLVCCVTGDGALMFGTPVSTFWAQHRLGTPFLTIVLNNGGWKATRSCVDDVHPDGIAAKTRDADWGIDLSHDQSDHVGVAIAASNHTLWGKKVTRSIELEEALLEARRIVLEEKRGAMLEVVIS</sequence>
<dbReference type="GO" id="GO:0003984">
    <property type="term" value="F:acetolactate synthase activity"/>
    <property type="evidence" value="ECO:0007669"/>
    <property type="project" value="TreeGrafter"/>
</dbReference>
<dbReference type="SUPFAM" id="SSF52467">
    <property type="entry name" value="DHS-like NAD/FAD-binding domain"/>
    <property type="match status" value="1"/>
</dbReference>
<dbReference type="GO" id="GO:0000287">
    <property type="term" value="F:magnesium ion binding"/>
    <property type="evidence" value="ECO:0007669"/>
    <property type="project" value="InterPro"/>
</dbReference>
<reference evidence="7" key="2">
    <citation type="journal article" date="2022" name="Microb. Genom.">
        <title>A chromosome-scale genome assembly of the tomato pathogen Cladosporium fulvum reveals a compartmentalized genome architecture and the presence of a dispensable chromosome.</title>
        <authorList>
            <person name="Zaccaron A.Z."/>
            <person name="Chen L.H."/>
            <person name="Samaras A."/>
            <person name="Stergiopoulos I."/>
        </authorList>
    </citation>
    <scope>NUCLEOTIDE SEQUENCE</scope>
    <source>
        <strain evidence="7">Race5_Kim</strain>
    </source>
</reference>
<dbReference type="SUPFAM" id="SSF52518">
    <property type="entry name" value="Thiamin diphosphate-binding fold (THDP-binding)"/>
    <property type="match status" value="2"/>
</dbReference>
<dbReference type="Proteomes" id="UP000756132">
    <property type="component" value="Chromosome 6"/>
</dbReference>
<dbReference type="GO" id="GO:0005948">
    <property type="term" value="C:acetolactate synthase complex"/>
    <property type="evidence" value="ECO:0007669"/>
    <property type="project" value="TreeGrafter"/>
</dbReference>
<protein>
    <submittedName>
        <fullName evidence="7">Acetolactate synthase large subunit</fullName>
    </submittedName>
</protein>
<dbReference type="Gene3D" id="3.40.50.1220">
    <property type="entry name" value="TPP-binding domain"/>
    <property type="match status" value="1"/>
</dbReference>
<evidence type="ECO:0000256" key="1">
    <source>
        <dbReference type="ARBA" id="ARBA00007812"/>
    </source>
</evidence>
<name>A0A9Q8PB35_PASFU</name>
<dbReference type="GO" id="GO:0009097">
    <property type="term" value="P:isoleucine biosynthetic process"/>
    <property type="evidence" value="ECO:0007669"/>
    <property type="project" value="TreeGrafter"/>
</dbReference>
<keyword evidence="2 3" id="KW-0786">Thiamine pyrophosphate</keyword>
<dbReference type="GO" id="GO:0030976">
    <property type="term" value="F:thiamine pyrophosphate binding"/>
    <property type="evidence" value="ECO:0007669"/>
    <property type="project" value="InterPro"/>
</dbReference>
<dbReference type="GO" id="GO:0009099">
    <property type="term" value="P:L-valine biosynthetic process"/>
    <property type="evidence" value="ECO:0007669"/>
    <property type="project" value="TreeGrafter"/>
</dbReference>